<dbReference type="KEGG" id="hbh:E4T21_09315"/>
<name>A0A5C1NET3_9GAMM</name>
<keyword evidence="2" id="KW-1185">Reference proteome</keyword>
<evidence type="ECO:0000313" key="2">
    <source>
        <dbReference type="Proteomes" id="UP000324285"/>
    </source>
</evidence>
<organism evidence="1 2">
    <name type="scientific">Halomonas binhaiensis</name>
    <dbReference type="NCBI Taxonomy" id="2562282"/>
    <lineage>
        <taxon>Bacteria</taxon>
        <taxon>Pseudomonadati</taxon>
        <taxon>Pseudomonadota</taxon>
        <taxon>Gammaproteobacteria</taxon>
        <taxon>Oceanospirillales</taxon>
        <taxon>Halomonadaceae</taxon>
        <taxon>Halomonas</taxon>
    </lineage>
</organism>
<dbReference type="RefSeq" id="WP_149284735.1">
    <property type="nucleotide sequence ID" value="NZ_CP038437.2"/>
</dbReference>
<dbReference type="InterPro" id="IPR025730">
    <property type="entry name" value="Biofilm_BssS"/>
</dbReference>
<dbReference type="OrthoDB" id="6445176at2"/>
<gene>
    <name evidence="1" type="ORF">E4T21_09315</name>
</gene>
<protein>
    <recommendedName>
        <fullName evidence="3">BssS family protein</fullName>
    </recommendedName>
</protein>
<sequence>MAQDISLHPVAGWQLGTSHSHGLVALKFDYSSHPPQNSEEGMATQMFALKSEQARELAKKLLEAADRLESTDGEGEDLLKH</sequence>
<dbReference type="EMBL" id="CP038437">
    <property type="protein sequence ID" value="QEM81724.1"/>
    <property type="molecule type" value="Genomic_DNA"/>
</dbReference>
<evidence type="ECO:0008006" key="3">
    <source>
        <dbReference type="Google" id="ProtNLM"/>
    </source>
</evidence>
<dbReference type="Proteomes" id="UP000324285">
    <property type="component" value="Chromosome"/>
</dbReference>
<dbReference type="Pfam" id="PF13991">
    <property type="entry name" value="BssS"/>
    <property type="match status" value="1"/>
</dbReference>
<evidence type="ECO:0000313" key="1">
    <source>
        <dbReference type="EMBL" id="QEM81724.1"/>
    </source>
</evidence>
<accession>A0A5C1NET3</accession>
<proteinExistence type="predicted"/>
<dbReference type="AlphaFoldDB" id="A0A5C1NET3"/>
<reference evidence="1" key="1">
    <citation type="submission" date="2021-02" db="EMBL/GenBank/DDBJ databases">
        <title>Strain Y2R2, a novel species of the genus Halomonas.</title>
        <authorList>
            <person name="Huang H."/>
        </authorList>
    </citation>
    <scope>NUCLEOTIDE SEQUENCE</scope>
    <source>
        <strain evidence="1">Y2R2</strain>
    </source>
</reference>